<evidence type="ECO:0000313" key="14">
    <source>
        <dbReference type="EMBL" id="KAF7728120.1"/>
    </source>
</evidence>
<dbReference type="SUPFAM" id="SSF51735">
    <property type="entry name" value="NAD(P)-binding Rossmann-fold domains"/>
    <property type="match status" value="1"/>
</dbReference>
<dbReference type="Proteomes" id="UP000605846">
    <property type="component" value="Unassembled WGS sequence"/>
</dbReference>
<feature type="compositionally biased region" description="Polar residues" evidence="12">
    <location>
        <begin position="40"/>
        <end position="65"/>
    </location>
</feature>
<dbReference type="PANTHER" id="PTHR45949">
    <property type="entry name" value="SORTING NEXIN-4"/>
    <property type="match status" value="1"/>
</dbReference>
<organism evidence="14 15">
    <name type="scientific">Apophysomyces ossiformis</name>
    <dbReference type="NCBI Taxonomy" id="679940"/>
    <lineage>
        <taxon>Eukaryota</taxon>
        <taxon>Fungi</taxon>
        <taxon>Fungi incertae sedis</taxon>
        <taxon>Mucoromycota</taxon>
        <taxon>Mucoromycotina</taxon>
        <taxon>Mucoromycetes</taxon>
        <taxon>Mucorales</taxon>
        <taxon>Mucorineae</taxon>
        <taxon>Mucoraceae</taxon>
        <taxon>Apophysomyces</taxon>
    </lineage>
</organism>
<proteinExistence type="inferred from homology"/>
<evidence type="ECO:0000256" key="10">
    <source>
        <dbReference type="ARBA" id="ARBA00041273"/>
    </source>
</evidence>
<feature type="compositionally biased region" description="Polar residues" evidence="12">
    <location>
        <begin position="1"/>
        <end position="19"/>
    </location>
</feature>
<evidence type="ECO:0000256" key="6">
    <source>
        <dbReference type="ARBA" id="ARBA00022857"/>
    </source>
</evidence>
<dbReference type="PANTHER" id="PTHR45949:SF2">
    <property type="entry name" value="SORTING NEXIN-4"/>
    <property type="match status" value="1"/>
</dbReference>
<dbReference type="GO" id="GO:0005769">
    <property type="term" value="C:early endosome"/>
    <property type="evidence" value="ECO:0007669"/>
    <property type="project" value="TreeGrafter"/>
</dbReference>
<evidence type="ECO:0000256" key="3">
    <source>
        <dbReference type="ARBA" id="ARBA00010883"/>
    </source>
</evidence>
<keyword evidence="7" id="KW-0446">Lipid-binding</keyword>
<dbReference type="InterPro" id="IPR027267">
    <property type="entry name" value="AH/BAR_dom_sf"/>
</dbReference>
<dbReference type="Pfam" id="PF09325">
    <property type="entry name" value="Vps5"/>
    <property type="match status" value="1"/>
</dbReference>
<sequence length="801" mass="90166">MDSYETISWNTHETTSGEFSSPLDSDDPLSVNKRDAESVYVQSRNAFHSQESFQTASMRPSNGSAHSLEYPTPDPVPPPSPPQNETPELINHESLVPEQMTIQISDAQKHTDATQGPFVTYLITTETAVKTFSSRTPRPVRRRFQDFVWLHNALTLEFPASIVPPLPDRHRLEYIKGDRFSAGFIERRRLGLQWFLDRIAWHPWLQQSQSTRVFLESNDFKNDKQIQSRHVPPPASVLESLSDTLLNAFARVKRPDERFINMKDNIDKFEESLSTVERLYARISKRQHDLQQDYASFASSIQGLSALETNITYPLLQFADTTRAYVEAMKKMTNNEELLFLNDVHELLAYCHAAKAVLKARDQKQVDFEALSAYLQQAIEERDRLRNPRAFYNSRSSVNITEFMTDRINEVRGVDMQHARREKLTRLERKINSLTQEVASANDTSNRFSEQLIKEFEVFQRAKTKELKQGLTAYADCHIEFFRQGASIWEEILPVLEEMKIEDDDYIKHQEDGEDTNDTYNVDAVNGAQDAEDIYDGEVDFAADPEAMNDALNAGDVFQYRQHAGLGLEMSKALAEAGADVAVMYVSDDNTHTTAKEIGEQYGVACRAYKAEITDAKAVQAAIEAIHADFGHIDVFVANAGVSKGGPAEVGIKRNRELFDVNVHGVFYGVQAVSKYMLERGQGNIILISSISAAVANQPQAQCGYNCTKASISMMTKCLASEWATRGIRVNAICPGYMQTDMLKNATTNLPELVQAWKNLTPVRRLGHPKEIRGAVVFLASEASSYVTGTELFIDGGYTAV</sequence>
<dbReference type="GO" id="GO:0035091">
    <property type="term" value="F:phosphatidylinositol binding"/>
    <property type="evidence" value="ECO:0007669"/>
    <property type="project" value="InterPro"/>
</dbReference>
<dbReference type="GO" id="GO:0061709">
    <property type="term" value="P:reticulophagy"/>
    <property type="evidence" value="ECO:0007669"/>
    <property type="project" value="TreeGrafter"/>
</dbReference>
<dbReference type="GO" id="GO:0032456">
    <property type="term" value="P:endocytic recycling"/>
    <property type="evidence" value="ECO:0007669"/>
    <property type="project" value="TreeGrafter"/>
</dbReference>
<name>A0A8H7ERI8_9FUNG</name>
<dbReference type="Gene3D" id="1.20.1270.60">
    <property type="entry name" value="Arfaptin homology (AH) domain/BAR domain"/>
    <property type="match status" value="1"/>
</dbReference>
<feature type="domain" description="PX" evidence="13">
    <location>
        <begin position="99"/>
        <end position="222"/>
    </location>
</feature>
<gene>
    <name evidence="14" type="primary">SNX4_3</name>
    <name evidence="14" type="ORF">EC973_006635</name>
</gene>
<keyword evidence="6" id="KW-0521">NADP</keyword>
<dbReference type="GO" id="GO:0034727">
    <property type="term" value="P:piecemeal microautophagy of the nucleus"/>
    <property type="evidence" value="ECO:0007669"/>
    <property type="project" value="TreeGrafter"/>
</dbReference>
<feature type="region of interest" description="Disordered" evidence="12">
    <location>
        <begin position="1"/>
        <end position="88"/>
    </location>
</feature>
<comment type="caution">
    <text evidence="14">The sequence shown here is derived from an EMBL/GenBank/DDBJ whole genome shotgun (WGS) entry which is preliminary data.</text>
</comment>
<dbReference type="PRINTS" id="PR00080">
    <property type="entry name" value="SDRFAMILY"/>
</dbReference>
<keyword evidence="15" id="KW-1185">Reference proteome</keyword>
<evidence type="ECO:0000256" key="9">
    <source>
        <dbReference type="ARBA" id="ARBA00040748"/>
    </source>
</evidence>
<keyword evidence="11" id="KW-0175">Coiled coil</keyword>
<evidence type="ECO:0000259" key="13">
    <source>
        <dbReference type="PROSITE" id="PS50195"/>
    </source>
</evidence>
<evidence type="ECO:0000256" key="8">
    <source>
        <dbReference type="ARBA" id="ARBA00023136"/>
    </source>
</evidence>
<evidence type="ECO:0000256" key="7">
    <source>
        <dbReference type="ARBA" id="ARBA00023121"/>
    </source>
</evidence>
<evidence type="ECO:0000256" key="5">
    <source>
        <dbReference type="ARBA" id="ARBA00022490"/>
    </source>
</evidence>
<dbReference type="Pfam" id="PF00787">
    <property type="entry name" value="PX"/>
    <property type="match status" value="1"/>
</dbReference>
<dbReference type="InterPro" id="IPR015404">
    <property type="entry name" value="Vps5_C"/>
</dbReference>
<evidence type="ECO:0000256" key="1">
    <source>
        <dbReference type="ARBA" id="ARBA00004184"/>
    </source>
</evidence>
<dbReference type="InterPro" id="IPR001683">
    <property type="entry name" value="PX_dom"/>
</dbReference>
<dbReference type="InterPro" id="IPR036291">
    <property type="entry name" value="NAD(P)-bd_dom_sf"/>
</dbReference>
<accession>A0A8H7ERI8</accession>
<keyword evidence="4" id="KW-0813">Transport</keyword>
<evidence type="ECO:0000313" key="15">
    <source>
        <dbReference type="Proteomes" id="UP000605846"/>
    </source>
</evidence>
<dbReference type="EMBL" id="JABAYA010000043">
    <property type="protein sequence ID" value="KAF7728120.1"/>
    <property type="molecule type" value="Genomic_DNA"/>
</dbReference>
<dbReference type="Gene3D" id="3.40.50.720">
    <property type="entry name" value="NAD(P)-binding Rossmann-like Domain"/>
    <property type="match status" value="1"/>
</dbReference>
<dbReference type="SMART" id="SM00312">
    <property type="entry name" value="PX"/>
    <property type="match status" value="1"/>
</dbReference>
<reference evidence="14" key="1">
    <citation type="submission" date="2020-01" db="EMBL/GenBank/DDBJ databases">
        <title>Genome Sequencing of Three Apophysomyces-Like Fungal Strains Confirms a Novel Fungal Genus in the Mucoromycota with divergent Burkholderia-like Endosymbiotic Bacteria.</title>
        <authorList>
            <person name="Stajich J.E."/>
            <person name="Macias A.M."/>
            <person name="Carter-House D."/>
            <person name="Lovett B."/>
            <person name="Kasson L.R."/>
            <person name="Berry K."/>
            <person name="Grigoriev I."/>
            <person name="Chang Y."/>
            <person name="Spatafora J."/>
            <person name="Kasson M.T."/>
        </authorList>
    </citation>
    <scope>NUCLEOTIDE SEQUENCE</scope>
    <source>
        <strain evidence="14">NRRL A-21654</strain>
    </source>
</reference>
<dbReference type="GO" id="GO:0000422">
    <property type="term" value="P:autophagy of mitochondrion"/>
    <property type="evidence" value="ECO:0007669"/>
    <property type="project" value="TreeGrafter"/>
</dbReference>
<dbReference type="FunFam" id="3.40.50.720:FF:000084">
    <property type="entry name" value="Short-chain dehydrogenase reductase"/>
    <property type="match status" value="1"/>
</dbReference>
<keyword evidence="8" id="KW-0472">Membrane</keyword>
<feature type="compositionally biased region" description="Pro residues" evidence="12">
    <location>
        <begin position="72"/>
        <end position="84"/>
    </location>
</feature>
<protein>
    <recommendedName>
        <fullName evidence="9">Sorting nexin-4</fullName>
    </recommendedName>
    <alternativeName>
        <fullName evidence="10">Autophagy-related protein 24</fullName>
    </alternativeName>
</protein>
<keyword evidence="5" id="KW-0963">Cytoplasm</keyword>
<evidence type="ECO:0000256" key="11">
    <source>
        <dbReference type="SAM" id="Coils"/>
    </source>
</evidence>
<dbReference type="OrthoDB" id="205639at2759"/>
<comment type="similarity">
    <text evidence="3">Belongs to the sorting nexin family.</text>
</comment>
<evidence type="ECO:0000256" key="12">
    <source>
        <dbReference type="SAM" id="MobiDB-lite"/>
    </source>
</evidence>
<evidence type="ECO:0000256" key="4">
    <source>
        <dbReference type="ARBA" id="ARBA00022448"/>
    </source>
</evidence>
<dbReference type="Pfam" id="PF13561">
    <property type="entry name" value="adh_short_C2"/>
    <property type="match status" value="1"/>
</dbReference>
<dbReference type="InterPro" id="IPR002347">
    <property type="entry name" value="SDR_fam"/>
</dbReference>
<feature type="coiled-coil region" evidence="11">
    <location>
        <begin position="417"/>
        <end position="451"/>
    </location>
</feature>
<dbReference type="SUPFAM" id="SSF103657">
    <property type="entry name" value="BAR/IMD domain-like"/>
    <property type="match status" value="1"/>
</dbReference>
<dbReference type="AlphaFoldDB" id="A0A8H7ERI8"/>
<dbReference type="PROSITE" id="PS50195">
    <property type="entry name" value="PX"/>
    <property type="match status" value="1"/>
</dbReference>
<dbReference type="SUPFAM" id="SSF64268">
    <property type="entry name" value="PX domain"/>
    <property type="match status" value="1"/>
</dbReference>
<dbReference type="InterPro" id="IPR036871">
    <property type="entry name" value="PX_dom_sf"/>
</dbReference>
<dbReference type="GO" id="GO:0015031">
    <property type="term" value="P:protein transport"/>
    <property type="evidence" value="ECO:0007669"/>
    <property type="project" value="TreeGrafter"/>
</dbReference>
<dbReference type="Gene3D" id="3.30.1520.10">
    <property type="entry name" value="Phox-like domain"/>
    <property type="match status" value="1"/>
</dbReference>
<dbReference type="PROSITE" id="PS00061">
    <property type="entry name" value="ADH_SHORT"/>
    <property type="match status" value="1"/>
</dbReference>
<dbReference type="PRINTS" id="PR00081">
    <property type="entry name" value="GDHRDH"/>
</dbReference>
<evidence type="ECO:0000256" key="2">
    <source>
        <dbReference type="ARBA" id="ARBA00004496"/>
    </source>
</evidence>
<dbReference type="InterPro" id="IPR020904">
    <property type="entry name" value="Sc_DH/Rdtase_CS"/>
</dbReference>
<comment type="subcellular location">
    <subcellularLocation>
        <location evidence="2">Cytoplasm</location>
    </subcellularLocation>
    <subcellularLocation>
        <location evidence="1">Endomembrane system</location>
        <topology evidence="1">Peripheral membrane protein</topology>
    </subcellularLocation>
</comment>
<dbReference type="GO" id="GO:0000407">
    <property type="term" value="C:phagophore assembly site"/>
    <property type="evidence" value="ECO:0007669"/>
    <property type="project" value="TreeGrafter"/>
</dbReference>